<keyword evidence="1" id="KW-0472">Membrane</keyword>
<keyword evidence="1" id="KW-0812">Transmembrane</keyword>
<dbReference type="AlphaFoldDB" id="A0A8J7K292"/>
<keyword evidence="3" id="KW-1185">Reference proteome</keyword>
<evidence type="ECO:0000256" key="1">
    <source>
        <dbReference type="SAM" id="Phobius"/>
    </source>
</evidence>
<sequence>MPLLGAMLLSVLAGIVLSAMALFAGWKSYRQLDVPREPARLIEVLACGSLLVLAWISMALLLLAALF</sequence>
<organism evidence="2 3">
    <name type="scientific">Chitinilyticum piscinae</name>
    <dbReference type="NCBI Taxonomy" id="2866724"/>
    <lineage>
        <taxon>Bacteria</taxon>
        <taxon>Pseudomonadati</taxon>
        <taxon>Pseudomonadota</taxon>
        <taxon>Betaproteobacteria</taxon>
        <taxon>Neisseriales</taxon>
        <taxon>Chitinibacteraceae</taxon>
        <taxon>Chitinilyticum</taxon>
    </lineage>
</organism>
<feature type="transmembrane region" description="Helical" evidence="1">
    <location>
        <begin position="41"/>
        <end position="66"/>
    </location>
</feature>
<reference evidence="2 3" key="1">
    <citation type="submission" date="2020-10" db="EMBL/GenBank/DDBJ databases">
        <title>The genome sequence of Chitinilyticum litopenaei 4Y14.</title>
        <authorList>
            <person name="Liu Y."/>
        </authorList>
    </citation>
    <scope>NUCLEOTIDE SEQUENCE [LARGE SCALE GENOMIC DNA]</scope>
    <source>
        <strain evidence="2 3">4Y14</strain>
    </source>
</reference>
<accession>A0A8J7K292</accession>
<dbReference type="Proteomes" id="UP000604481">
    <property type="component" value="Unassembled WGS sequence"/>
</dbReference>
<evidence type="ECO:0000313" key="2">
    <source>
        <dbReference type="EMBL" id="MBE9610241.1"/>
    </source>
</evidence>
<name>A0A8J7K292_9NEIS</name>
<dbReference type="RefSeq" id="WP_194116772.1">
    <property type="nucleotide sequence ID" value="NZ_JADFUA010000008.1"/>
</dbReference>
<proteinExistence type="predicted"/>
<gene>
    <name evidence="2" type="ORF">INR99_12900</name>
</gene>
<evidence type="ECO:0000313" key="3">
    <source>
        <dbReference type="Proteomes" id="UP000604481"/>
    </source>
</evidence>
<feature type="transmembrane region" description="Helical" evidence="1">
    <location>
        <begin position="6"/>
        <end position="29"/>
    </location>
</feature>
<protein>
    <submittedName>
        <fullName evidence="2">Uncharacterized protein</fullName>
    </submittedName>
</protein>
<dbReference type="EMBL" id="JADFUA010000008">
    <property type="protein sequence ID" value="MBE9610241.1"/>
    <property type="molecule type" value="Genomic_DNA"/>
</dbReference>
<keyword evidence="1" id="KW-1133">Transmembrane helix</keyword>
<comment type="caution">
    <text evidence="2">The sequence shown here is derived from an EMBL/GenBank/DDBJ whole genome shotgun (WGS) entry which is preliminary data.</text>
</comment>